<dbReference type="InterPro" id="IPR036942">
    <property type="entry name" value="Beta-barrel_TonB_sf"/>
</dbReference>
<dbReference type="InterPro" id="IPR037066">
    <property type="entry name" value="Plug_dom_sf"/>
</dbReference>
<feature type="domain" description="TonB-dependent receptor-like beta-barrel" evidence="13">
    <location>
        <begin position="166"/>
        <end position="607"/>
    </location>
</feature>
<dbReference type="PANTHER" id="PTHR30069">
    <property type="entry name" value="TONB-DEPENDENT OUTER MEMBRANE RECEPTOR"/>
    <property type="match status" value="1"/>
</dbReference>
<evidence type="ECO:0000259" key="14">
    <source>
        <dbReference type="Pfam" id="PF07715"/>
    </source>
</evidence>
<evidence type="ECO:0000256" key="2">
    <source>
        <dbReference type="ARBA" id="ARBA00008143"/>
    </source>
</evidence>
<dbReference type="Gene3D" id="2.170.130.10">
    <property type="entry name" value="TonB-dependent receptor, plug domain"/>
    <property type="match status" value="1"/>
</dbReference>
<evidence type="ECO:0000256" key="4">
    <source>
        <dbReference type="ARBA" id="ARBA00022452"/>
    </source>
</evidence>
<name>A0A368BZ82_9GAMM</name>
<dbReference type="InterPro" id="IPR039426">
    <property type="entry name" value="TonB-dep_rcpt-like"/>
</dbReference>
<keyword evidence="9 15" id="KW-0675">Receptor</keyword>
<comment type="caution">
    <text evidence="15">The sequence shown here is derived from an EMBL/GenBank/DDBJ whole genome shotgun (WGS) entry which is preliminary data.</text>
</comment>
<dbReference type="Pfam" id="PF00593">
    <property type="entry name" value="TonB_dep_Rec_b-barrel"/>
    <property type="match status" value="1"/>
</dbReference>
<keyword evidence="5 11" id="KW-0812">Transmembrane</keyword>
<evidence type="ECO:0000256" key="10">
    <source>
        <dbReference type="ARBA" id="ARBA00023237"/>
    </source>
</evidence>
<reference evidence="15 16" key="1">
    <citation type="journal article" date="2018" name="Microbiome">
        <title>Fine metagenomic profile of the Mediterranean stratified and mixed water columns revealed by assembly and recruitment.</title>
        <authorList>
            <person name="Haro-Moreno J.M."/>
            <person name="Lopez-Perez M."/>
            <person name="De La Torre J.R."/>
            <person name="Picazo A."/>
            <person name="Camacho A."/>
            <person name="Rodriguez-Valera F."/>
        </authorList>
    </citation>
    <scope>NUCLEOTIDE SEQUENCE [LARGE SCALE GENOMIC DNA]</scope>
    <source>
        <strain evidence="15">MED-G82</strain>
    </source>
</reference>
<gene>
    <name evidence="15" type="ORF">DBW96_00505</name>
</gene>
<evidence type="ECO:0000313" key="15">
    <source>
        <dbReference type="EMBL" id="RCL42650.1"/>
    </source>
</evidence>
<dbReference type="InterPro" id="IPR000531">
    <property type="entry name" value="Beta-barrel_TonB"/>
</dbReference>
<dbReference type="GO" id="GO:0015344">
    <property type="term" value="F:siderophore uptake transmembrane transporter activity"/>
    <property type="evidence" value="ECO:0007669"/>
    <property type="project" value="TreeGrafter"/>
</dbReference>
<dbReference type="InterPro" id="IPR012910">
    <property type="entry name" value="Plug_dom"/>
</dbReference>
<organism evidence="15 16">
    <name type="scientific">SAR86 cluster bacterium</name>
    <dbReference type="NCBI Taxonomy" id="2030880"/>
    <lineage>
        <taxon>Bacteria</taxon>
        <taxon>Pseudomonadati</taxon>
        <taxon>Pseudomonadota</taxon>
        <taxon>Gammaproteobacteria</taxon>
        <taxon>SAR86 cluster</taxon>
    </lineage>
</organism>
<keyword evidence="4 11" id="KW-1134">Transmembrane beta strand</keyword>
<accession>A0A368BZ82</accession>
<sequence length="633" mass="71494">MRSLSYSLIYILILSFSLNMEAEIDETIVAASLFPISINDSANSINVVSSKDIENTPHLNLADLLRDVPGISVSQSGVLGSQIQVRVRGSEANHLLVLIDGVEVNNASQNDEFNWGNIITTDIERIEVVRGPQSSMFGSDAMAGVVNIITKRATTSRSTNVFSELGSFNSQKYGFSNGVSNSNLDFRFGATKFKTDGANISRSGNEKDGYENDSLNFKSNLKISDTSKLSLIGSYSSGNNEYDADVDFDGLVDDQDKYAKFKNHHFGFKYNYLDSEGNLSQQILISESNNQSCDYTNDIFYTKVKSSKNQIRSISTLFWDNSNQRISLLLEHENEDFKQQGPINDYGIYGIFDPNQQRIRKTDSASIEYRTRLNQESIFAVSSRYDKNSQFKNGTTARAELILPLSKSLKLKGSYGTAIKNPTFTERFGYFTNFIGNPDLQPEYSKNLELGFDFDLQNYNSLFSATLFKSRLVDEINGNFLDPVTFGFTAINLEGKSHREGVELNFSRKLSERFRINGSYTYTDSIEPNSSGIYVNELRRPKHISSLNINWNSSNRLFLTANIRHRSSQIDIVFPNRVTLPEVTLLNINAKYKLNNKFIINFQLNNLLDESYEEVYGYRALGFSAHLGIRYQF</sequence>
<dbReference type="Proteomes" id="UP000253307">
    <property type="component" value="Unassembled WGS sequence"/>
</dbReference>
<evidence type="ECO:0000256" key="3">
    <source>
        <dbReference type="ARBA" id="ARBA00022448"/>
    </source>
</evidence>
<evidence type="ECO:0000256" key="1">
    <source>
        <dbReference type="ARBA" id="ARBA00004571"/>
    </source>
</evidence>
<evidence type="ECO:0000259" key="13">
    <source>
        <dbReference type="Pfam" id="PF00593"/>
    </source>
</evidence>
<evidence type="ECO:0000256" key="5">
    <source>
        <dbReference type="ARBA" id="ARBA00022692"/>
    </source>
</evidence>
<keyword evidence="10 11" id="KW-0998">Cell outer membrane</keyword>
<dbReference type="Gene3D" id="2.40.170.20">
    <property type="entry name" value="TonB-dependent receptor, beta-barrel domain"/>
    <property type="match status" value="1"/>
</dbReference>
<evidence type="ECO:0000256" key="11">
    <source>
        <dbReference type="PROSITE-ProRule" id="PRU01360"/>
    </source>
</evidence>
<proteinExistence type="inferred from homology"/>
<comment type="similarity">
    <text evidence="2">Belongs to the TonB-dependent receptor family. Hemoglobin/haptoglobin binding protein subfamily.</text>
</comment>
<evidence type="ECO:0000256" key="6">
    <source>
        <dbReference type="ARBA" id="ARBA00022729"/>
    </source>
</evidence>
<evidence type="ECO:0000256" key="8">
    <source>
        <dbReference type="ARBA" id="ARBA00023136"/>
    </source>
</evidence>
<evidence type="ECO:0000256" key="7">
    <source>
        <dbReference type="ARBA" id="ARBA00023077"/>
    </source>
</evidence>
<dbReference type="Pfam" id="PF07715">
    <property type="entry name" value="Plug"/>
    <property type="match status" value="1"/>
</dbReference>
<evidence type="ECO:0000256" key="9">
    <source>
        <dbReference type="ARBA" id="ARBA00023170"/>
    </source>
</evidence>
<keyword evidence="6" id="KW-0732">Signal</keyword>
<comment type="subcellular location">
    <subcellularLocation>
        <location evidence="1 11">Cell outer membrane</location>
        <topology evidence="1 11">Multi-pass membrane protein</topology>
    </subcellularLocation>
</comment>
<evidence type="ECO:0000256" key="12">
    <source>
        <dbReference type="RuleBase" id="RU003357"/>
    </source>
</evidence>
<dbReference type="EMBL" id="QOPE01000002">
    <property type="protein sequence ID" value="RCL42650.1"/>
    <property type="molecule type" value="Genomic_DNA"/>
</dbReference>
<evidence type="ECO:0000313" key="16">
    <source>
        <dbReference type="Proteomes" id="UP000253307"/>
    </source>
</evidence>
<dbReference type="CDD" id="cd01347">
    <property type="entry name" value="ligand_gated_channel"/>
    <property type="match status" value="1"/>
</dbReference>
<protein>
    <submittedName>
        <fullName evidence="15">TonB-dependent receptor</fullName>
    </submittedName>
</protein>
<keyword evidence="7 12" id="KW-0798">TonB box</keyword>
<dbReference type="PROSITE" id="PS52016">
    <property type="entry name" value="TONB_DEPENDENT_REC_3"/>
    <property type="match status" value="1"/>
</dbReference>
<dbReference type="SUPFAM" id="SSF56935">
    <property type="entry name" value="Porins"/>
    <property type="match status" value="1"/>
</dbReference>
<feature type="domain" description="TonB-dependent receptor plug" evidence="14">
    <location>
        <begin position="39"/>
        <end position="145"/>
    </location>
</feature>
<dbReference type="AlphaFoldDB" id="A0A368BZ82"/>
<dbReference type="GO" id="GO:0009279">
    <property type="term" value="C:cell outer membrane"/>
    <property type="evidence" value="ECO:0007669"/>
    <property type="project" value="UniProtKB-SubCell"/>
</dbReference>
<keyword evidence="8 11" id="KW-0472">Membrane</keyword>
<dbReference type="GO" id="GO:0044718">
    <property type="term" value="P:siderophore transmembrane transport"/>
    <property type="evidence" value="ECO:0007669"/>
    <property type="project" value="TreeGrafter"/>
</dbReference>
<dbReference type="PANTHER" id="PTHR30069:SF29">
    <property type="entry name" value="HEMOGLOBIN AND HEMOGLOBIN-HAPTOGLOBIN-BINDING PROTEIN 1-RELATED"/>
    <property type="match status" value="1"/>
</dbReference>
<keyword evidence="3 11" id="KW-0813">Transport</keyword>